<evidence type="ECO:0000313" key="9">
    <source>
        <dbReference type="Proteomes" id="UP000000422"/>
    </source>
</evidence>
<dbReference type="InterPro" id="IPR003660">
    <property type="entry name" value="HAMP_dom"/>
</dbReference>
<dbReference type="Pfam" id="PF00015">
    <property type="entry name" value="MCPsignal"/>
    <property type="match status" value="1"/>
</dbReference>
<dbReference type="PANTHER" id="PTHR32089:SF114">
    <property type="entry name" value="METHYL-ACCEPTING CHEMOTAXIS PROTEIN MCPB"/>
    <property type="match status" value="1"/>
</dbReference>
<reference evidence="8 9" key="1">
    <citation type="journal article" date="2003" name="Proc. Natl. Acad. Sci. U.S.A.">
        <title>Complete genome sequence and analysis of Wolinella succinogenes.</title>
        <authorList>
            <person name="Baar C."/>
            <person name="Eppinger M."/>
            <person name="Raddatz G."/>
            <person name="Simon JM."/>
            <person name="Lanz C."/>
            <person name="Klimmek O."/>
            <person name="Nandakumar R."/>
            <person name="Gross R."/>
            <person name="Rosinus A."/>
            <person name="Keller H."/>
            <person name="Jagtap P."/>
            <person name="Linke B."/>
            <person name="Meyer F."/>
            <person name="Lederer H."/>
            <person name="Schuster S.C."/>
        </authorList>
    </citation>
    <scope>NUCLEOTIDE SEQUENCE [LARGE SCALE GENOMIC DNA]</scope>
    <source>
        <strain evidence="9">ATCC 29543 / DSM 1740 / CCUG 13145 / JCM 31913 / LMG 7466 / NCTC 11488 / FDC 602W</strain>
    </source>
</reference>
<accession>Q7M9Q5</accession>
<keyword evidence="4" id="KW-0175">Coiled coil</keyword>
<keyword evidence="9" id="KW-1185">Reference proteome</keyword>
<dbReference type="SUPFAM" id="SSF58104">
    <property type="entry name" value="Methyl-accepting chemotaxis protein (MCP) signaling domain"/>
    <property type="match status" value="1"/>
</dbReference>
<comment type="similarity">
    <text evidence="2">Belongs to the methyl-accepting chemotaxis (MCP) protein family.</text>
</comment>
<sequence>MMLKSLKFKLLFPYFIVGLINFVVFASIYWMIFFKIYDQIGIKNTLHDIKVSVYQVASEIKTGILMNEESYFIQASLTSLAIFDGIDRMSYKEREVSALLHEEYTKYYASLVSISSLFLEQRKEEANQRLSQINASQAKIDGKLAHIETLINQSMENTQSSIQAFMTLASLLFTLLFAGIIGMVFKITADLAKTTDSLEGLASGEGDLTLQIPVRGDDELAKATRSINKFIHKAHEIISDSKQVSVQNLTVIGEVVRRNAKVSVAIENENRSLEQMINDAKEIKAISSATKEESVHTLTQHQETENQLEEVKNRIDSMNETIQTRAKEQLDLAQSLSDLAKQADNAKEILRIIGDIADQTNLLALNAAIEAARAGEHGRGFAVVADEVRKLAERTQSSLSDISVTLNTINQGVKDSSATMDKNAQSITALISIAASIQQTIQETESLMSHTIESSKMAAQNSERVDAGTDQILKEVASIKNLVDHNLKELQSVCGEITSLREKSTALNAKLNQFTT</sequence>
<keyword evidence="1 3" id="KW-0807">Transducer</keyword>
<dbReference type="GO" id="GO:0007165">
    <property type="term" value="P:signal transduction"/>
    <property type="evidence" value="ECO:0007669"/>
    <property type="project" value="UniProtKB-KW"/>
</dbReference>
<dbReference type="SMART" id="SM00304">
    <property type="entry name" value="HAMP"/>
    <property type="match status" value="1"/>
</dbReference>
<organism evidence="9">
    <name type="scientific">Wolinella succinogenes (strain ATCC 29543 / DSM 1740 / CCUG 13145 / JCM 31913 / LMG 7466 / NCTC 11488 / FDC 602W)</name>
    <name type="common">Vibrio succinogenes</name>
    <dbReference type="NCBI Taxonomy" id="273121"/>
    <lineage>
        <taxon>Bacteria</taxon>
        <taxon>Pseudomonadati</taxon>
        <taxon>Campylobacterota</taxon>
        <taxon>Epsilonproteobacteria</taxon>
        <taxon>Campylobacterales</taxon>
        <taxon>Helicobacteraceae</taxon>
        <taxon>Wolinella</taxon>
    </lineage>
</organism>
<evidence type="ECO:0000259" key="6">
    <source>
        <dbReference type="PROSITE" id="PS50111"/>
    </source>
</evidence>
<name>Q7M9Q5_WOLSU</name>
<dbReference type="KEGG" id="wsu:WS0761"/>
<dbReference type="HOGENOM" id="CLU_000445_107_27_7"/>
<dbReference type="STRING" id="273121.WS0761"/>
<feature type="domain" description="Methyl-accepting transducer" evidence="6">
    <location>
        <begin position="244"/>
        <end position="480"/>
    </location>
</feature>
<dbReference type="SMART" id="SM00283">
    <property type="entry name" value="MA"/>
    <property type="match status" value="1"/>
</dbReference>
<dbReference type="EMBL" id="BX571659">
    <property type="protein sequence ID" value="CAE09877.1"/>
    <property type="molecule type" value="Genomic_DNA"/>
</dbReference>
<evidence type="ECO:0000256" key="3">
    <source>
        <dbReference type="PROSITE-ProRule" id="PRU00284"/>
    </source>
</evidence>
<dbReference type="Gene3D" id="1.10.287.950">
    <property type="entry name" value="Methyl-accepting chemotaxis protein"/>
    <property type="match status" value="1"/>
</dbReference>
<feature type="transmembrane region" description="Helical" evidence="5">
    <location>
        <begin position="12"/>
        <end position="34"/>
    </location>
</feature>
<dbReference type="PROSITE" id="PS50111">
    <property type="entry name" value="CHEMOTAXIS_TRANSDUC_2"/>
    <property type="match status" value="1"/>
</dbReference>
<evidence type="ECO:0000259" key="7">
    <source>
        <dbReference type="PROSITE" id="PS50885"/>
    </source>
</evidence>
<dbReference type="GO" id="GO:0016020">
    <property type="term" value="C:membrane"/>
    <property type="evidence" value="ECO:0007669"/>
    <property type="project" value="InterPro"/>
</dbReference>
<evidence type="ECO:0000256" key="4">
    <source>
        <dbReference type="SAM" id="Coils"/>
    </source>
</evidence>
<proteinExistence type="inferred from homology"/>
<dbReference type="CDD" id="cd06225">
    <property type="entry name" value="HAMP"/>
    <property type="match status" value="1"/>
</dbReference>
<dbReference type="PROSITE" id="PS50885">
    <property type="entry name" value="HAMP"/>
    <property type="match status" value="1"/>
</dbReference>
<keyword evidence="5" id="KW-0812">Transmembrane</keyword>
<dbReference type="Proteomes" id="UP000000422">
    <property type="component" value="Chromosome"/>
</dbReference>
<evidence type="ECO:0000256" key="5">
    <source>
        <dbReference type="SAM" id="Phobius"/>
    </source>
</evidence>
<evidence type="ECO:0000256" key="2">
    <source>
        <dbReference type="ARBA" id="ARBA00029447"/>
    </source>
</evidence>
<gene>
    <name evidence="8" type="ordered locus">WS0761</name>
</gene>
<keyword evidence="5" id="KW-1133">Transmembrane helix</keyword>
<dbReference type="AlphaFoldDB" id="Q7M9Q5"/>
<dbReference type="eggNOG" id="COG0840">
    <property type="taxonomic scope" value="Bacteria"/>
</dbReference>
<evidence type="ECO:0000313" key="8">
    <source>
        <dbReference type="EMBL" id="CAE09877.1"/>
    </source>
</evidence>
<feature type="coiled-coil region" evidence="4">
    <location>
        <begin position="263"/>
        <end position="328"/>
    </location>
</feature>
<dbReference type="InterPro" id="IPR004089">
    <property type="entry name" value="MCPsignal_dom"/>
</dbReference>
<protein>
    <submittedName>
        <fullName evidence="8">METHYL-ACCEPTING CHEMOTAXIS PROTEIN MCP</fullName>
    </submittedName>
</protein>
<dbReference type="PANTHER" id="PTHR32089">
    <property type="entry name" value="METHYL-ACCEPTING CHEMOTAXIS PROTEIN MCPB"/>
    <property type="match status" value="1"/>
</dbReference>
<keyword evidence="5" id="KW-0472">Membrane</keyword>
<evidence type="ECO:0000256" key="1">
    <source>
        <dbReference type="ARBA" id="ARBA00023224"/>
    </source>
</evidence>
<feature type="transmembrane region" description="Helical" evidence="5">
    <location>
        <begin position="164"/>
        <end position="185"/>
    </location>
</feature>
<feature type="domain" description="HAMP" evidence="7">
    <location>
        <begin position="185"/>
        <end position="239"/>
    </location>
</feature>